<keyword evidence="3 5" id="KW-0479">Metal-binding</keyword>
<dbReference type="PRINTS" id="PR00463">
    <property type="entry name" value="EP450I"/>
</dbReference>
<organism evidence="7 8">
    <name type="scientific">Pseudovirgaria hyperparasitica</name>
    <dbReference type="NCBI Taxonomy" id="470096"/>
    <lineage>
        <taxon>Eukaryota</taxon>
        <taxon>Fungi</taxon>
        <taxon>Dikarya</taxon>
        <taxon>Ascomycota</taxon>
        <taxon>Pezizomycotina</taxon>
        <taxon>Dothideomycetes</taxon>
        <taxon>Dothideomycetes incertae sedis</taxon>
        <taxon>Acrospermales</taxon>
        <taxon>Acrospermaceae</taxon>
        <taxon>Pseudovirgaria</taxon>
    </lineage>
</organism>
<proteinExistence type="inferred from homology"/>
<protein>
    <submittedName>
        <fullName evidence="7">Cytochrome P450</fullName>
    </submittedName>
</protein>
<keyword evidence="4 5" id="KW-0408">Iron</keyword>
<dbReference type="InterPro" id="IPR001128">
    <property type="entry name" value="Cyt_P450"/>
</dbReference>
<dbReference type="GO" id="GO:0004497">
    <property type="term" value="F:monooxygenase activity"/>
    <property type="evidence" value="ECO:0007669"/>
    <property type="project" value="UniProtKB-KW"/>
</dbReference>
<evidence type="ECO:0000256" key="6">
    <source>
        <dbReference type="RuleBase" id="RU000461"/>
    </source>
</evidence>
<dbReference type="EMBL" id="ML996568">
    <property type="protein sequence ID" value="KAF2760602.1"/>
    <property type="molecule type" value="Genomic_DNA"/>
</dbReference>
<evidence type="ECO:0000256" key="1">
    <source>
        <dbReference type="ARBA" id="ARBA00001971"/>
    </source>
</evidence>
<dbReference type="PANTHER" id="PTHR24305">
    <property type="entry name" value="CYTOCHROME P450"/>
    <property type="match status" value="1"/>
</dbReference>
<keyword evidence="6" id="KW-0503">Monooxygenase</keyword>
<dbReference type="GO" id="GO:0005506">
    <property type="term" value="F:iron ion binding"/>
    <property type="evidence" value="ECO:0007669"/>
    <property type="project" value="InterPro"/>
</dbReference>
<dbReference type="PROSITE" id="PS00086">
    <property type="entry name" value="CYTOCHROME_P450"/>
    <property type="match status" value="1"/>
</dbReference>
<dbReference type="AlphaFoldDB" id="A0A6A6WCP2"/>
<comment type="cofactor">
    <cofactor evidence="1 5">
        <name>heme</name>
        <dbReference type="ChEBI" id="CHEBI:30413"/>
    </cofactor>
</comment>
<evidence type="ECO:0000256" key="2">
    <source>
        <dbReference type="ARBA" id="ARBA00010617"/>
    </source>
</evidence>
<dbReference type="Gene3D" id="1.10.630.10">
    <property type="entry name" value="Cytochrome P450"/>
    <property type="match status" value="1"/>
</dbReference>
<dbReference type="GO" id="GO:0020037">
    <property type="term" value="F:heme binding"/>
    <property type="evidence" value="ECO:0007669"/>
    <property type="project" value="InterPro"/>
</dbReference>
<keyword evidence="5 6" id="KW-0349">Heme</keyword>
<accession>A0A6A6WCP2</accession>
<dbReference type="GO" id="GO:0016705">
    <property type="term" value="F:oxidoreductase activity, acting on paired donors, with incorporation or reduction of molecular oxygen"/>
    <property type="evidence" value="ECO:0007669"/>
    <property type="project" value="InterPro"/>
</dbReference>
<dbReference type="InterPro" id="IPR050121">
    <property type="entry name" value="Cytochrome_P450_monoxygenase"/>
</dbReference>
<keyword evidence="8" id="KW-1185">Reference proteome</keyword>
<evidence type="ECO:0000256" key="5">
    <source>
        <dbReference type="PIRSR" id="PIRSR602401-1"/>
    </source>
</evidence>
<keyword evidence="6" id="KW-0560">Oxidoreductase</keyword>
<reference evidence="7" key="1">
    <citation type="journal article" date="2020" name="Stud. Mycol.">
        <title>101 Dothideomycetes genomes: a test case for predicting lifestyles and emergence of pathogens.</title>
        <authorList>
            <person name="Haridas S."/>
            <person name="Albert R."/>
            <person name="Binder M."/>
            <person name="Bloem J."/>
            <person name="Labutti K."/>
            <person name="Salamov A."/>
            <person name="Andreopoulos B."/>
            <person name="Baker S."/>
            <person name="Barry K."/>
            <person name="Bills G."/>
            <person name="Bluhm B."/>
            <person name="Cannon C."/>
            <person name="Castanera R."/>
            <person name="Culley D."/>
            <person name="Daum C."/>
            <person name="Ezra D."/>
            <person name="Gonzalez J."/>
            <person name="Henrissat B."/>
            <person name="Kuo A."/>
            <person name="Liang C."/>
            <person name="Lipzen A."/>
            <person name="Lutzoni F."/>
            <person name="Magnuson J."/>
            <person name="Mondo S."/>
            <person name="Nolan M."/>
            <person name="Ohm R."/>
            <person name="Pangilinan J."/>
            <person name="Park H.-J."/>
            <person name="Ramirez L."/>
            <person name="Alfaro M."/>
            <person name="Sun H."/>
            <person name="Tritt A."/>
            <person name="Yoshinaga Y."/>
            <person name="Zwiers L.-H."/>
            <person name="Turgeon B."/>
            <person name="Goodwin S."/>
            <person name="Spatafora J."/>
            <person name="Crous P."/>
            <person name="Grigoriev I."/>
        </authorList>
    </citation>
    <scope>NUCLEOTIDE SEQUENCE</scope>
    <source>
        <strain evidence="7">CBS 121739</strain>
    </source>
</reference>
<dbReference type="OrthoDB" id="3937725at2759"/>
<dbReference type="InterPro" id="IPR036396">
    <property type="entry name" value="Cyt_P450_sf"/>
</dbReference>
<dbReference type="RefSeq" id="XP_033603053.1">
    <property type="nucleotide sequence ID" value="XM_033742692.1"/>
</dbReference>
<dbReference type="CDD" id="cd11062">
    <property type="entry name" value="CYP58-like"/>
    <property type="match status" value="1"/>
</dbReference>
<comment type="similarity">
    <text evidence="2 6">Belongs to the cytochrome P450 family.</text>
</comment>
<dbReference type="InterPro" id="IPR017972">
    <property type="entry name" value="Cyt_P450_CS"/>
</dbReference>
<dbReference type="PANTHER" id="PTHR24305:SF166">
    <property type="entry name" value="CYTOCHROME P450 12A4, MITOCHONDRIAL-RELATED"/>
    <property type="match status" value="1"/>
</dbReference>
<dbReference type="PRINTS" id="PR00385">
    <property type="entry name" value="P450"/>
</dbReference>
<dbReference type="SUPFAM" id="SSF48264">
    <property type="entry name" value="Cytochrome P450"/>
    <property type="match status" value="1"/>
</dbReference>
<feature type="binding site" description="axial binding residue" evidence="5">
    <location>
        <position position="343"/>
    </location>
    <ligand>
        <name>heme</name>
        <dbReference type="ChEBI" id="CHEBI:30413"/>
    </ligand>
    <ligandPart>
        <name>Fe</name>
        <dbReference type="ChEBI" id="CHEBI:18248"/>
    </ligandPart>
</feature>
<sequence>MKEPVFYEPFGAPGAGDNVFTTADPKLHSLLRRTMANSFSRKSILEFEPQIWDTANKMTSVLQREFANRPRNVNVSSMLRCMMLDVISVFAFGKDMGALDKEGFAEEVLTAFNNFDTSNFMFQGSPRLRQILLPILSNIPIDNFQAVTRMLAKVDEQLAKISLTDKSSSALLKGTMESREKMGLPVTKLILRQEGLGAIFAGTDTTAISLTYGTWAILSNEAIRSKLTEELRTVWAHREEHPSLNTLEGLPYLQACVKESLRYATSVSGRLPRVVGEGGLSVQNYNLPPGTVVSSSNYLMHFDEDVFPQPFVFDPSRWHTGDVAALKLRNRHLVPFSEGSRRCVGMNLAQAEMYITLASIFRWFKAVEVVDKEIRGHRILTTAVPDGVWAKVASIKDEVERESSY</sequence>
<name>A0A6A6WCP2_9PEZI</name>
<evidence type="ECO:0000256" key="3">
    <source>
        <dbReference type="ARBA" id="ARBA00022723"/>
    </source>
</evidence>
<dbReference type="InterPro" id="IPR002401">
    <property type="entry name" value="Cyt_P450_E_grp-I"/>
</dbReference>
<dbReference type="GeneID" id="54483746"/>
<evidence type="ECO:0000313" key="7">
    <source>
        <dbReference type="EMBL" id="KAF2760602.1"/>
    </source>
</evidence>
<gene>
    <name evidence="7" type="ORF">EJ05DRAFT_462687</name>
</gene>
<dbReference type="Proteomes" id="UP000799437">
    <property type="component" value="Unassembled WGS sequence"/>
</dbReference>
<dbReference type="Pfam" id="PF00067">
    <property type="entry name" value="p450"/>
    <property type="match status" value="1"/>
</dbReference>
<evidence type="ECO:0000256" key="4">
    <source>
        <dbReference type="ARBA" id="ARBA00023004"/>
    </source>
</evidence>
<evidence type="ECO:0000313" key="8">
    <source>
        <dbReference type="Proteomes" id="UP000799437"/>
    </source>
</evidence>